<comment type="caution">
    <text evidence="1">The sequence shown here is derived from an EMBL/GenBank/DDBJ whole genome shotgun (WGS) entry which is preliminary data.</text>
</comment>
<evidence type="ECO:0000313" key="1">
    <source>
        <dbReference type="EMBL" id="KPM38283.1"/>
    </source>
</evidence>
<protein>
    <submittedName>
        <fullName evidence="1">Uncharacterized protein</fullName>
    </submittedName>
</protein>
<dbReference type="EMBL" id="LKCW01000138">
    <property type="protein sequence ID" value="KPM38283.1"/>
    <property type="molecule type" value="Genomic_DNA"/>
</dbReference>
<reference evidence="1 2" key="1">
    <citation type="submission" date="2015-09" db="EMBL/GenBank/DDBJ databases">
        <title>Draft genome of a European isolate of the apple canker pathogen Neonectria ditissima.</title>
        <authorList>
            <person name="Gomez-Cortecero A."/>
            <person name="Harrison R.J."/>
            <person name="Armitage A.D."/>
        </authorList>
    </citation>
    <scope>NUCLEOTIDE SEQUENCE [LARGE SCALE GENOMIC DNA]</scope>
    <source>
        <strain evidence="1 2">R09/05</strain>
    </source>
</reference>
<evidence type="ECO:0000313" key="2">
    <source>
        <dbReference type="Proteomes" id="UP000050424"/>
    </source>
</evidence>
<dbReference type="AlphaFoldDB" id="A0A0P7BBS0"/>
<name>A0A0P7BBS0_9HYPO</name>
<dbReference type="Proteomes" id="UP000050424">
    <property type="component" value="Unassembled WGS sequence"/>
</dbReference>
<sequence length="97" mass="10477">MEAPAQGQGPADRPIACLVRIAEHNQPQVRNGRFLFRCSTPQERDSTTAARAVLAQLPRESCPLAHPRDYFLTPRSLGLSASLCSTIDVALLPPASP</sequence>
<gene>
    <name evidence="1" type="ORF">AK830_g8289</name>
</gene>
<accession>A0A0P7BBS0</accession>
<organism evidence="1 2">
    <name type="scientific">Neonectria ditissima</name>
    <dbReference type="NCBI Taxonomy" id="78410"/>
    <lineage>
        <taxon>Eukaryota</taxon>
        <taxon>Fungi</taxon>
        <taxon>Dikarya</taxon>
        <taxon>Ascomycota</taxon>
        <taxon>Pezizomycotina</taxon>
        <taxon>Sordariomycetes</taxon>
        <taxon>Hypocreomycetidae</taxon>
        <taxon>Hypocreales</taxon>
        <taxon>Nectriaceae</taxon>
        <taxon>Neonectria</taxon>
    </lineage>
</organism>
<proteinExistence type="predicted"/>
<keyword evidence="2" id="KW-1185">Reference proteome</keyword>